<dbReference type="CDD" id="cd05918">
    <property type="entry name" value="A_NRPS_SidN3_like"/>
    <property type="match status" value="1"/>
</dbReference>
<dbReference type="EMBL" id="LUKN01000214">
    <property type="protein sequence ID" value="OAR04533.1"/>
    <property type="molecule type" value="Genomic_DNA"/>
</dbReference>
<name>A0A179IQK4_CORDF</name>
<evidence type="ECO:0000256" key="1">
    <source>
        <dbReference type="ARBA" id="ARBA00022450"/>
    </source>
</evidence>
<dbReference type="Gene3D" id="3.40.50.12780">
    <property type="entry name" value="N-terminal domain of ligase-like"/>
    <property type="match status" value="1"/>
</dbReference>
<gene>
    <name evidence="5" type="ORF">LLEC1_02491</name>
</gene>
<evidence type="ECO:0000259" key="4">
    <source>
        <dbReference type="Pfam" id="PF00501"/>
    </source>
</evidence>
<dbReference type="GO" id="GO:0016874">
    <property type="term" value="F:ligase activity"/>
    <property type="evidence" value="ECO:0007669"/>
    <property type="project" value="UniProtKB-KW"/>
</dbReference>
<reference evidence="5 6" key="1">
    <citation type="submission" date="2016-03" db="EMBL/GenBank/DDBJ databases">
        <title>Fine-scale spatial genetic structure of a fungal parasite of coffee scale insects.</title>
        <authorList>
            <person name="Jackson D."/>
            <person name="Zemenick K.A."/>
            <person name="Malloure B."/>
            <person name="Quandt C.A."/>
            <person name="James T.Y."/>
        </authorList>
    </citation>
    <scope>NUCLEOTIDE SEQUENCE [LARGE SCALE GENOMIC DNA]</scope>
    <source>
        <strain evidence="5 6">UM487</strain>
    </source>
</reference>
<dbReference type="GO" id="GO:0005737">
    <property type="term" value="C:cytoplasm"/>
    <property type="evidence" value="ECO:0007669"/>
    <property type="project" value="TreeGrafter"/>
</dbReference>
<evidence type="ECO:0000256" key="3">
    <source>
        <dbReference type="ARBA" id="ARBA00022598"/>
    </source>
</evidence>
<comment type="caution">
    <text evidence="5">The sequence shown here is derived from an EMBL/GenBank/DDBJ whole genome shotgun (WGS) entry which is preliminary data.</text>
</comment>
<dbReference type="PROSITE" id="PS00455">
    <property type="entry name" value="AMP_BINDING"/>
    <property type="match status" value="1"/>
</dbReference>
<dbReference type="GO" id="GO:0044550">
    <property type="term" value="P:secondary metabolite biosynthetic process"/>
    <property type="evidence" value="ECO:0007669"/>
    <property type="project" value="TreeGrafter"/>
</dbReference>
<keyword evidence="6" id="KW-1185">Reference proteome</keyword>
<dbReference type="PANTHER" id="PTHR45527:SF16">
    <property type="entry name" value="NONRIBOSOMAL PEPTIDE SYNTHASE ATNA-RELATED"/>
    <property type="match status" value="1"/>
</dbReference>
<sequence length="590" mass="64063">MAVTTMPDLISPSDEAQISKWNSPVCQPIDGLAHSLFEQHAKEQGSAPAVCSWDGNLTYAELDNLSSNLAQHLNNAGVGRGTIVPLCFQHSKWMLVAMLAVNKAGGAWLPLEPFQEGDINAKIIVAVKPRLILCSKLYEKLPMTLSSYSGASMVVDTHTTAQGVATATNGTATTPHVTGADPAYIFFTSGSTGEPKGCINTHSAYLAALKSHQVSLAMTPNSRAMHNTSYCFDAFLIQTMLPLSAGACVCIPAEEAWKKNPTACLAEFGVTWAFFVPWFLVQIDKSQLPSLKTVIIGVEGISQPQMTKWSQQVQLIHGYGLSECCVVSHVASRMSPSSDPRNVGVPGSFFHWIVDPNNHERLMPVGEVGELLLSGPSLGGGYLYQEQASKEAYIESPSWLPEAHRQTWPRLFKTQDLARYAPDGSLVIIGRKNTLTNFNGHQIIMPELEHFMQRVILSAALLVVERTQLPALGSDTLVCFVGLGKSADGLMQQLNAADCTSITHMIRGLSSKSIQAALPSSITCTPSVFIPVSPMPRKWSGKTHRPLLIEAARRLSRDQLLAYEQAWSNAQPFEARQNSSDAFILHPSNA</sequence>
<dbReference type="AlphaFoldDB" id="A0A179IQK4"/>
<dbReference type="InterPro" id="IPR000873">
    <property type="entry name" value="AMP-dep_synth/lig_dom"/>
</dbReference>
<feature type="domain" description="AMP-dependent synthetase/ligase" evidence="4">
    <location>
        <begin position="37"/>
        <end position="383"/>
    </location>
</feature>
<dbReference type="GO" id="GO:0043041">
    <property type="term" value="P:amino acid activation for nonribosomal peptide biosynthetic process"/>
    <property type="evidence" value="ECO:0007669"/>
    <property type="project" value="TreeGrafter"/>
</dbReference>
<dbReference type="InterPro" id="IPR042099">
    <property type="entry name" value="ANL_N_sf"/>
</dbReference>
<evidence type="ECO:0000313" key="5">
    <source>
        <dbReference type="EMBL" id="OAR04533.1"/>
    </source>
</evidence>
<keyword evidence="3" id="KW-0436">Ligase</keyword>
<dbReference type="Gene3D" id="3.30.300.30">
    <property type="match status" value="1"/>
</dbReference>
<dbReference type="GO" id="GO:0031177">
    <property type="term" value="F:phosphopantetheine binding"/>
    <property type="evidence" value="ECO:0007669"/>
    <property type="project" value="TreeGrafter"/>
</dbReference>
<evidence type="ECO:0000313" key="6">
    <source>
        <dbReference type="Proteomes" id="UP000243081"/>
    </source>
</evidence>
<organism evidence="5 6">
    <name type="scientific">Cordyceps confragosa</name>
    <name type="common">Lecanicillium lecanii</name>
    <dbReference type="NCBI Taxonomy" id="2714763"/>
    <lineage>
        <taxon>Eukaryota</taxon>
        <taxon>Fungi</taxon>
        <taxon>Dikarya</taxon>
        <taxon>Ascomycota</taxon>
        <taxon>Pezizomycotina</taxon>
        <taxon>Sordariomycetes</taxon>
        <taxon>Hypocreomycetidae</taxon>
        <taxon>Hypocreales</taxon>
        <taxon>Cordycipitaceae</taxon>
        <taxon>Akanthomyces</taxon>
    </lineage>
</organism>
<keyword evidence="1" id="KW-0596">Phosphopantetheine</keyword>
<accession>A0A179IQK4</accession>
<dbReference type="InterPro" id="IPR020845">
    <property type="entry name" value="AMP-binding_CS"/>
</dbReference>
<dbReference type="PANTHER" id="PTHR45527">
    <property type="entry name" value="NONRIBOSOMAL PEPTIDE SYNTHETASE"/>
    <property type="match status" value="1"/>
</dbReference>
<evidence type="ECO:0000256" key="2">
    <source>
        <dbReference type="ARBA" id="ARBA00022553"/>
    </source>
</evidence>
<dbReference type="Proteomes" id="UP000243081">
    <property type="component" value="Unassembled WGS sequence"/>
</dbReference>
<proteinExistence type="predicted"/>
<dbReference type="OMA" id="GRESLWH"/>
<protein>
    <recommendedName>
        <fullName evidence="4">AMP-dependent synthetase/ligase domain-containing protein</fullName>
    </recommendedName>
</protein>
<dbReference type="OrthoDB" id="4864404at2759"/>
<keyword evidence="2" id="KW-0597">Phosphoprotein</keyword>
<dbReference type="SUPFAM" id="SSF56801">
    <property type="entry name" value="Acetyl-CoA synthetase-like"/>
    <property type="match status" value="1"/>
</dbReference>
<dbReference type="Pfam" id="PF00501">
    <property type="entry name" value="AMP-binding"/>
    <property type="match status" value="1"/>
</dbReference>
<dbReference type="InterPro" id="IPR045851">
    <property type="entry name" value="AMP-bd_C_sf"/>
</dbReference>